<reference evidence="1" key="1">
    <citation type="journal article" name="BMC Genomics">
        <title>Long-read sequencing and de novo genome assembly of marine medaka (Oryzias melastigma).</title>
        <authorList>
            <person name="Liang P."/>
            <person name="Saqib H.S.A."/>
            <person name="Ni X."/>
            <person name="Shen Y."/>
        </authorList>
    </citation>
    <scope>NUCLEOTIDE SEQUENCE</scope>
    <source>
        <strain evidence="1">Bigg-433</strain>
    </source>
</reference>
<evidence type="ECO:0000313" key="1">
    <source>
        <dbReference type="EMBL" id="KAF6721110.1"/>
    </source>
</evidence>
<proteinExistence type="predicted"/>
<organism evidence="1 2">
    <name type="scientific">Oryzias melastigma</name>
    <name type="common">Marine medaka</name>
    <dbReference type="NCBI Taxonomy" id="30732"/>
    <lineage>
        <taxon>Eukaryota</taxon>
        <taxon>Metazoa</taxon>
        <taxon>Chordata</taxon>
        <taxon>Craniata</taxon>
        <taxon>Vertebrata</taxon>
        <taxon>Euteleostomi</taxon>
        <taxon>Actinopterygii</taxon>
        <taxon>Neopterygii</taxon>
        <taxon>Teleostei</taxon>
        <taxon>Neoteleostei</taxon>
        <taxon>Acanthomorphata</taxon>
        <taxon>Ovalentaria</taxon>
        <taxon>Atherinomorphae</taxon>
        <taxon>Beloniformes</taxon>
        <taxon>Adrianichthyidae</taxon>
        <taxon>Oryziinae</taxon>
        <taxon>Oryzias</taxon>
    </lineage>
</organism>
<dbReference type="Proteomes" id="UP000646548">
    <property type="component" value="Unassembled WGS sequence"/>
</dbReference>
<sequence>PLLLPPSALLPSLINPHPQYMCSVVDVHTARMGEADIEDSRRGSIDAPVLSLVSSSCLIVEAATEAPE</sequence>
<dbReference type="EMBL" id="WKFB01000504">
    <property type="protein sequence ID" value="KAF6721110.1"/>
    <property type="molecule type" value="Genomic_DNA"/>
</dbReference>
<feature type="non-terminal residue" evidence="1">
    <location>
        <position position="1"/>
    </location>
</feature>
<evidence type="ECO:0000313" key="2">
    <source>
        <dbReference type="Proteomes" id="UP000646548"/>
    </source>
</evidence>
<gene>
    <name evidence="1" type="ORF">FQA47_003703</name>
</gene>
<comment type="caution">
    <text evidence="1">The sequence shown here is derived from an EMBL/GenBank/DDBJ whole genome shotgun (WGS) entry which is preliminary data.</text>
</comment>
<name>A0A834C616_ORYME</name>
<accession>A0A834C616</accession>
<dbReference type="AlphaFoldDB" id="A0A834C616"/>
<protein>
    <submittedName>
        <fullName evidence="1">Uncharacterized protein</fullName>
    </submittedName>
</protein>